<reference evidence="2" key="1">
    <citation type="journal article" date="2015" name="PLoS ONE">
        <title>Life-style and genome structure of marine pseudoalteromonas siphovirus b8b isolated from the northwestern mediterranean sea.</title>
        <authorList>
            <person name="Lara E."/>
            <person name="Holmfeldt K."/>
            <person name="Solonenko N."/>
            <person name="Sa E.L."/>
            <person name="Ignacio-Espinoza J.C."/>
            <person name="Cornejo-Castillo F.M."/>
            <person name="Verberkmoes N.C."/>
            <person name="Vaque D."/>
            <person name="Sullivan M.B."/>
            <person name="Acinas S.G."/>
        </authorList>
    </citation>
    <scope>NUCLEOTIDE SEQUENCE [LARGE SCALE GENOMIC DNA]</scope>
</reference>
<keyword evidence="1" id="KW-1133">Transmembrane helix</keyword>
<accession>A0A076G9J7</accession>
<keyword evidence="1" id="KW-0812">Transmembrane</keyword>
<sequence>MSKGKTNIMFGFITEQPIYKTLQDLCVVQVASLFYCVYICERILTRLDGFSGDELGLGLATVYLGFLGTVVGAFIRAAMDITARYK</sequence>
<feature type="transmembrane region" description="Helical" evidence="1">
    <location>
        <begin position="56"/>
        <end position="79"/>
    </location>
</feature>
<proteinExistence type="predicted"/>
<evidence type="ECO:0000256" key="1">
    <source>
        <dbReference type="SAM" id="Phobius"/>
    </source>
</evidence>
<evidence type="ECO:0000313" key="2">
    <source>
        <dbReference type="EMBL" id="AII30176.1"/>
    </source>
</evidence>
<keyword evidence="1" id="KW-0472">Membrane</keyword>
<feature type="transmembrane region" description="Helical" evidence="1">
    <location>
        <begin position="21"/>
        <end position="44"/>
    </location>
</feature>
<protein>
    <submittedName>
        <fullName evidence="2">Uncharacterized protein</fullName>
    </submittedName>
</protein>
<dbReference type="EMBL" id="KM000061">
    <property type="protein sequence ID" value="AII30176.1"/>
    <property type="molecule type" value="Genomic_DNA"/>
</dbReference>
<organism evidence="2">
    <name type="scientific">Pseudoalteromonas phage B8b</name>
    <dbReference type="NCBI Taxonomy" id="1506997"/>
    <lineage>
        <taxon>Viruses</taxon>
        <taxon>Duplodnaviria</taxon>
        <taxon>Heunggongvirae</taxon>
        <taxon>Uroviricota</taxon>
        <taxon>Caudoviricetes</taxon>
    </lineage>
</organism>
<name>A0A076G9J7_9CAUD</name>